<proteinExistence type="predicted"/>
<protein>
    <recommendedName>
        <fullName evidence="3">DUF924 domain-containing protein</fullName>
    </recommendedName>
</protein>
<dbReference type="Pfam" id="PF06041">
    <property type="entry name" value="DUF924"/>
    <property type="match status" value="1"/>
</dbReference>
<reference evidence="2" key="1">
    <citation type="journal article" date="2019" name="Int. J. Syst. Evol. Microbiol.">
        <title>The Global Catalogue of Microorganisms (GCM) 10K type strain sequencing project: providing services to taxonomists for standard genome sequencing and annotation.</title>
        <authorList>
            <consortium name="The Broad Institute Genomics Platform"/>
            <consortium name="The Broad Institute Genome Sequencing Center for Infectious Disease"/>
            <person name="Wu L."/>
            <person name="Ma J."/>
        </authorList>
    </citation>
    <scope>NUCLEOTIDE SEQUENCE [LARGE SCALE GENOMIC DNA]</scope>
    <source>
        <strain evidence="2">KCTC 22232</strain>
    </source>
</reference>
<evidence type="ECO:0000313" key="2">
    <source>
        <dbReference type="Proteomes" id="UP000621898"/>
    </source>
</evidence>
<dbReference type="Gene3D" id="1.20.58.320">
    <property type="entry name" value="TPR-like"/>
    <property type="match status" value="1"/>
</dbReference>
<dbReference type="EMBL" id="BMXT01000002">
    <property type="protein sequence ID" value="GGY28517.1"/>
    <property type="molecule type" value="Genomic_DNA"/>
</dbReference>
<dbReference type="SUPFAM" id="SSF48452">
    <property type="entry name" value="TPR-like"/>
    <property type="match status" value="1"/>
</dbReference>
<evidence type="ECO:0000313" key="1">
    <source>
        <dbReference type="EMBL" id="GGY28517.1"/>
    </source>
</evidence>
<keyword evidence="2" id="KW-1185">Reference proteome</keyword>
<organism evidence="1 2">
    <name type="scientific">Rhodanobacter panaciterrae</name>
    <dbReference type="NCBI Taxonomy" id="490572"/>
    <lineage>
        <taxon>Bacteria</taxon>
        <taxon>Pseudomonadati</taxon>
        <taxon>Pseudomonadota</taxon>
        <taxon>Gammaproteobacteria</taxon>
        <taxon>Lysobacterales</taxon>
        <taxon>Rhodanobacteraceae</taxon>
        <taxon>Rhodanobacter</taxon>
    </lineage>
</organism>
<gene>
    <name evidence="1" type="ORF">GCM10008098_22110</name>
</gene>
<dbReference type="InterPro" id="IPR011990">
    <property type="entry name" value="TPR-like_helical_dom_sf"/>
</dbReference>
<name>A0ABQ3A019_9GAMM</name>
<evidence type="ECO:0008006" key="3">
    <source>
        <dbReference type="Google" id="ProtNLM"/>
    </source>
</evidence>
<dbReference type="RefSeq" id="WP_189441283.1">
    <property type="nucleotide sequence ID" value="NZ_BMXT01000002.1"/>
</dbReference>
<sequence length="191" mass="21613">MPVAAHEVLDFWFAETSAAHWFVADAAFDAQIRERFGSTVDAAADGRLDHWAVSPWGWLALLLLLDQFPRNLHRGDSRAWAQDASAQRVALSGVARGHDRQLLPLQRVFAYLPLEHAEDMGLQRQSVALFETLCAEVPTLQRERFEEFLDYARRHHDVIACFGRFPHRNAVLGRTSTPEEMIHLAQPGSGF</sequence>
<comment type="caution">
    <text evidence="1">The sequence shown here is derived from an EMBL/GenBank/DDBJ whole genome shotgun (WGS) entry which is preliminary data.</text>
</comment>
<dbReference type="Gene3D" id="1.25.40.10">
    <property type="entry name" value="Tetratricopeptide repeat domain"/>
    <property type="match status" value="1"/>
</dbReference>
<accession>A0ABQ3A019</accession>
<dbReference type="InterPro" id="IPR010323">
    <property type="entry name" value="DUF924"/>
</dbReference>
<dbReference type="Proteomes" id="UP000621898">
    <property type="component" value="Unassembled WGS sequence"/>
</dbReference>